<name>A0A1M6D567_9BACT</name>
<evidence type="ECO:0000313" key="2">
    <source>
        <dbReference type="EMBL" id="SHI68178.1"/>
    </source>
</evidence>
<feature type="domain" description="IPT/TIG" evidence="1">
    <location>
        <begin position="359"/>
        <end position="444"/>
    </location>
</feature>
<dbReference type="AlphaFoldDB" id="A0A1M6D567"/>
<dbReference type="CDD" id="cd00102">
    <property type="entry name" value="IPT"/>
    <property type="match status" value="1"/>
</dbReference>
<feature type="domain" description="IPT/TIG" evidence="1">
    <location>
        <begin position="182"/>
        <end position="267"/>
    </location>
</feature>
<dbReference type="SMART" id="SM00429">
    <property type="entry name" value="IPT"/>
    <property type="match status" value="7"/>
</dbReference>
<feature type="domain" description="IPT/TIG" evidence="1">
    <location>
        <begin position="273"/>
        <end position="350"/>
    </location>
</feature>
<evidence type="ECO:0000259" key="1">
    <source>
        <dbReference type="SMART" id="SM00429"/>
    </source>
</evidence>
<feature type="domain" description="IPT/TIG" evidence="1">
    <location>
        <begin position="96"/>
        <end position="175"/>
    </location>
</feature>
<dbReference type="STRING" id="1121955.SAMN02745146_1374"/>
<gene>
    <name evidence="2" type="ORF">SAMN02745146_1374</name>
</gene>
<dbReference type="InterPro" id="IPR014756">
    <property type="entry name" value="Ig_E-set"/>
</dbReference>
<dbReference type="EMBL" id="FQYN01000002">
    <property type="protein sequence ID" value="SHI68178.1"/>
    <property type="molecule type" value="Genomic_DNA"/>
</dbReference>
<dbReference type="NCBIfam" id="TIGR04183">
    <property type="entry name" value="Por_Secre_tail"/>
    <property type="match status" value="1"/>
</dbReference>
<dbReference type="InterPro" id="IPR013783">
    <property type="entry name" value="Ig-like_fold"/>
</dbReference>
<dbReference type="RefSeq" id="WP_073106917.1">
    <property type="nucleotide sequence ID" value="NZ_FQYN01000002.1"/>
</dbReference>
<accession>A0A1M6D567</accession>
<dbReference type="InterPro" id="IPR026444">
    <property type="entry name" value="Secre_tail"/>
</dbReference>
<keyword evidence="3" id="KW-1185">Reference proteome</keyword>
<sequence>MHHNPTDSGRPLVGPNPGRLLRLLLAFLLIFGLQTPAAVAQSSAWTRGAAPGSGQAGGWSALLSPVRLSPPAGGRAWPAAQPAPAGPGRSASPLAVPAISSFSPTSGPAGTVVTVLGSGFVGATSLTLNGLALPSFTVVNDGQIVFVVPVGATSGRIGVINPSGTAQSTGVYTVQGAGSNPVPTITGLSPASVPPGSGAFTLVVTGTGFVPGSFVQSTAPVSNTTYLSATQLSVSLPPGAVTGTYPVTVTNPAPGGGTSAPFNFYVTSTTGPAPTISSFAPASAVAGTLVTVTGTNFTGASSVTLNGASVGSFNVVSATQLTFVVSTSSSTGRITITTPGGIATSPTELVVTGNPANPVPTISSLSPPSVPAGSGAFTLVITGTGFLPSSTVTFNNFPLSITYISPTQISVNLPPGAVPGFYPVVVTNPAPGGGSSAPFDFIVPAAPIPTITSFTPASAVAGTLVTVTGTNFINVFDVLLNGQPVGAFNVISPTQLTFVVSTSSSTGRIEVDTPGGTAISATNLIVTGNPNNPVPTITGLSPASVPPGSGAFTLVVTGTGFVPGSIVRSTAPVSNTTYLSATQLSVSLPPGAVTGTYPVTVTNPAPGGGTSAPFNFIVTGAAAPVINSFAPATGPVGTLVTISGTDLQNTVAVLFNGVSTNTFTVLNPTQLTARVPVGATTGRITIFTTTNSAISNQQFVVNTGTATRNDQDLAGFALYPNPAHDLLTITLPAGTAPKPAVHVRDLTGRVLLRAHLTADGQLSLRGLPPGLYLLTVGEGPQAITRKLLKN</sequence>
<evidence type="ECO:0000313" key="3">
    <source>
        <dbReference type="Proteomes" id="UP000184418"/>
    </source>
</evidence>
<dbReference type="Pfam" id="PF18962">
    <property type="entry name" value="Por_Secre_tail"/>
    <property type="match status" value="1"/>
</dbReference>
<feature type="domain" description="IPT/TIG" evidence="1">
    <location>
        <begin position="623"/>
        <end position="700"/>
    </location>
</feature>
<feature type="domain" description="IPT/TIG" evidence="1">
    <location>
        <begin position="534"/>
        <end position="619"/>
    </location>
</feature>
<dbReference type="Pfam" id="PF01833">
    <property type="entry name" value="TIG"/>
    <property type="match status" value="6"/>
</dbReference>
<proteinExistence type="predicted"/>
<feature type="domain" description="IPT/TIG" evidence="1">
    <location>
        <begin position="448"/>
        <end position="527"/>
    </location>
</feature>
<dbReference type="OrthoDB" id="1524003at2"/>
<dbReference type="SUPFAM" id="SSF81296">
    <property type="entry name" value="E set domains"/>
    <property type="match status" value="7"/>
</dbReference>
<dbReference type="Proteomes" id="UP000184418">
    <property type="component" value="Unassembled WGS sequence"/>
</dbReference>
<dbReference type="CDD" id="cd00603">
    <property type="entry name" value="IPT_PCSR"/>
    <property type="match status" value="1"/>
</dbReference>
<dbReference type="Gene3D" id="2.60.40.10">
    <property type="entry name" value="Immunoglobulins"/>
    <property type="match status" value="7"/>
</dbReference>
<organism evidence="2 3">
    <name type="scientific">Hymenobacter daecheongensis DSM 21074</name>
    <dbReference type="NCBI Taxonomy" id="1121955"/>
    <lineage>
        <taxon>Bacteria</taxon>
        <taxon>Pseudomonadati</taxon>
        <taxon>Bacteroidota</taxon>
        <taxon>Cytophagia</taxon>
        <taxon>Cytophagales</taxon>
        <taxon>Hymenobacteraceae</taxon>
        <taxon>Hymenobacter</taxon>
    </lineage>
</organism>
<dbReference type="InterPro" id="IPR002909">
    <property type="entry name" value="IPT_dom"/>
</dbReference>
<reference evidence="2 3" key="1">
    <citation type="submission" date="2016-11" db="EMBL/GenBank/DDBJ databases">
        <authorList>
            <person name="Jaros S."/>
            <person name="Januszkiewicz K."/>
            <person name="Wedrychowicz H."/>
        </authorList>
    </citation>
    <scope>NUCLEOTIDE SEQUENCE [LARGE SCALE GENOMIC DNA]</scope>
    <source>
        <strain evidence="2 3">DSM 21074</strain>
    </source>
</reference>
<protein>
    <recommendedName>
        <fullName evidence="1">IPT/TIG domain-containing protein</fullName>
    </recommendedName>
</protein>